<organism evidence="3 4">
    <name type="scientific">Phytophthora rubi</name>
    <dbReference type="NCBI Taxonomy" id="129364"/>
    <lineage>
        <taxon>Eukaryota</taxon>
        <taxon>Sar</taxon>
        <taxon>Stramenopiles</taxon>
        <taxon>Oomycota</taxon>
        <taxon>Peronosporomycetes</taxon>
        <taxon>Peronosporales</taxon>
        <taxon>Peronosporaceae</taxon>
        <taxon>Phytophthora</taxon>
    </lineage>
</organism>
<reference evidence="3 4" key="1">
    <citation type="submission" date="2018-09" db="EMBL/GenBank/DDBJ databases">
        <title>Genomic investigation of the strawberry pathogen Phytophthora fragariae indicates pathogenicity is determined by transcriptional variation in three key races.</title>
        <authorList>
            <person name="Adams T.M."/>
            <person name="Armitage A.D."/>
            <person name="Sobczyk M.K."/>
            <person name="Bates H.J."/>
            <person name="Dunwell J.M."/>
            <person name="Nellist C.F."/>
            <person name="Harrison R.J."/>
        </authorList>
    </citation>
    <scope>NUCLEOTIDE SEQUENCE [LARGE SCALE GENOMIC DNA]</scope>
    <source>
        <strain evidence="3 4">SCRP249</strain>
    </source>
</reference>
<dbReference type="AlphaFoldDB" id="A0A6A3NPE1"/>
<evidence type="ECO:0000256" key="1">
    <source>
        <dbReference type="SAM" id="Coils"/>
    </source>
</evidence>
<gene>
    <name evidence="3" type="ORF">PR001_g4567</name>
</gene>
<dbReference type="Proteomes" id="UP000429607">
    <property type="component" value="Unassembled WGS sequence"/>
</dbReference>
<feature type="region of interest" description="Disordered" evidence="2">
    <location>
        <begin position="1"/>
        <end position="29"/>
    </location>
</feature>
<comment type="caution">
    <text evidence="3">The sequence shown here is derived from an EMBL/GenBank/DDBJ whole genome shotgun (WGS) entry which is preliminary data.</text>
</comment>
<dbReference type="EMBL" id="QXFV01000188">
    <property type="protein sequence ID" value="KAE9046458.1"/>
    <property type="molecule type" value="Genomic_DNA"/>
</dbReference>
<proteinExistence type="predicted"/>
<evidence type="ECO:0000256" key="2">
    <source>
        <dbReference type="SAM" id="MobiDB-lite"/>
    </source>
</evidence>
<feature type="region of interest" description="Disordered" evidence="2">
    <location>
        <begin position="119"/>
        <end position="144"/>
    </location>
</feature>
<protein>
    <submittedName>
        <fullName evidence="3">Uncharacterized protein</fullName>
    </submittedName>
</protein>
<feature type="coiled-coil region" evidence="1">
    <location>
        <begin position="37"/>
        <end position="70"/>
    </location>
</feature>
<feature type="compositionally biased region" description="Basic and acidic residues" evidence="2">
    <location>
        <begin position="135"/>
        <end position="144"/>
    </location>
</feature>
<evidence type="ECO:0000313" key="4">
    <source>
        <dbReference type="Proteomes" id="UP000429607"/>
    </source>
</evidence>
<evidence type="ECO:0000313" key="3">
    <source>
        <dbReference type="EMBL" id="KAE9046458.1"/>
    </source>
</evidence>
<keyword evidence="1" id="KW-0175">Coiled coil</keyword>
<sequence length="144" mass="15964">MSDSAITRGKNLASSPPALGPIDAHQGSQDRSARFCKELLRSRLQQIEAMEEKLEKVTKYSMKLLNAQEELAMMLSREKEDTISLAAAAGAPAHDVGYVMSYVVALEQCCKILLDNSHRRSDSNAARYSRGRGRLVGDPRRSRQ</sequence>
<accession>A0A6A3NPE1</accession>
<name>A0A6A3NPE1_9STRA</name>